<dbReference type="AlphaFoldDB" id="A0A7W7JXY6"/>
<dbReference type="EMBL" id="JACHLN010000001">
    <property type="protein sequence ID" value="MBB4837186.1"/>
    <property type="molecule type" value="Genomic_DNA"/>
</dbReference>
<sequence length="217" mass="22859">MEQKIDTALIVRNSFALLQANLRATLVAMLTLVAVATAADTIGSEGAGLNLAIGIGTMFAQYAVTRGALRSAGLLDAEGRAGRAGAFALATILSSLGIAIGFVFLILPGIYLWARWSMVAPLTVGEGMSSNQAMRESWSRTQSLVAPISAALLLLSVPLLLFVGTVFFYPDYGPVPIGLALLSNLLIYTAQALIWHAAVAIHQLTRSPSNDLEQVFA</sequence>
<evidence type="ECO:0000313" key="2">
    <source>
        <dbReference type="EMBL" id="MBB4837186.1"/>
    </source>
</evidence>
<keyword evidence="1" id="KW-0472">Membrane</keyword>
<feature type="transmembrane region" description="Helical" evidence="1">
    <location>
        <begin position="175"/>
        <end position="198"/>
    </location>
</feature>
<name>A0A7W7JXY6_9SPHN</name>
<feature type="transmembrane region" description="Helical" evidence="1">
    <location>
        <begin position="46"/>
        <end position="64"/>
    </location>
</feature>
<comment type="caution">
    <text evidence="2">The sequence shown here is derived from an EMBL/GenBank/DDBJ whole genome shotgun (WGS) entry which is preliminary data.</text>
</comment>
<dbReference type="RefSeq" id="WP_184161321.1">
    <property type="nucleotide sequence ID" value="NZ_JACHLN010000001.1"/>
</dbReference>
<feature type="transmembrane region" description="Helical" evidence="1">
    <location>
        <begin position="84"/>
        <end position="113"/>
    </location>
</feature>
<evidence type="ECO:0000313" key="3">
    <source>
        <dbReference type="Proteomes" id="UP000575241"/>
    </source>
</evidence>
<evidence type="ECO:0000256" key="1">
    <source>
        <dbReference type="SAM" id="Phobius"/>
    </source>
</evidence>
<keyword evidence="1" id="KW-1133">Transmembrane helix</keyword>
<accession>A0A7W7JXY6</accession>
<feature type="transmembrane region" description="Helical" evidence="1">
    <location>
        <begin position="144"/>
        <end position="169"/>
    </location>
</feature>
<feature type="transmembrane region" description="Helical" evidence="1">
    <location>
        <begin position="20"/>
        <end position="39"/>
    </location>
</feature>
<proteinExistence type="predicted"/>
<evidence type="ECO:0008006" key="4">
    <source>
        <dbReference type="Google" id="ProtNLM"/>
    </source>
</evidence>
<gene>
    <name evidence="2" type="ORF">HNP52_000237</name>
</gene>
<keyword evidence="1" id="KW-0812">Transmembrane</keyword>
<organism evidence="2 3">
    <name type="scientific">Sphingomonas kyeonggiensis</name>
    <dbReference type="NCBI Taxonomy" id="1268553"/>
    <lineage>
        <taxon>Bacteria</taxon>
        <taxon>Pseudomonadati</taxon>
        <taxon>Pseudomonadota</taxon>
        <taxon>Alphaproteobacteria</taxon>
        <taxon>Sphingomonadales</taxon>
        <taxon>Sphingomonadaceae</taxon>
        <taxon>Sphingomonas</taxon>
    </lineage>
</organism>
<keyword evidence="3" id="KW-1185">Reference proteome</keyword>
<protein>
    <recommendedName>
        <fullName evidence="4">Glycerophosphoryl diester phosphodiesterase membrane domain-containing protein</fullName>
    </recommendedName>
</protein>
<reference evidence="2 3" key="1">
    <citation type="submission" date="2020-08" db="EMBL/GenBank/DDBJ databases">
        <title>Functional genomics of gut bacteria from endangered species of beetles.</title>
        <authorList>
            <person name="Carlos-Shanley C."/>
        </authorList>
    </citation>
    <scope>NUCLEOTIDE SEQUENCE [LARGE SCALE GENOMIC DNA]</scope>
    <source>
        <strain evidence="2 3">S00224</strain>
    </source>
</reference>
<dbReference type="Proteomes" id="UP000575241">
    <property type="component" value="Unassembled WGS sequence"/>
</dbReference>